<dbReference type="Proteomes" id="UP000218785">
    <property type="component" value="Chromosome"/>
</dbReference>
<protein>
    <recommendedName>
        <fullName evidence="4">Peptidase A2 domain-containing protein</fullName>
    </recommendedName>
</protein>
<name>A0A1Z4MXJ7_9CYAN</name>
<dbReference type="EMBL" id="AP018248">
    <property type="protein sequence ID" value="BAY98226.1"/>
    <property type="molecule type" value="Genomic_DNA"/>
</dbReference>
<dbReference type="InterPro" id="IPR034122">
    <property type="entry name" value="Retropepsin-like_bacterial"/>
</dbReference>
<dbReference type="SUPFAM" id="SSF50630">
    <property type="entry name" value="Acid proteases"/>
    <property type="match status" value="1"/>
</dbReference>
<keyword evidence="3" id="KW-1185">Reference proteome</keyword>
<sequence length="401" mass="43133">MPNPQSPVPITPYPQRGPRVPQSPNPNFPTTKVDFLTFWQVKSKLIMLQSFLSRATLICLTSALAVLGFACSKDKQTTVTVDQKQPQLADKIAASPFVEASPLSDPESQPPSEPAVQLNSFELALDKAAGAMTISQSAQSPDDWKLVATQFQDAIALMKNVQQESPNFTVAQIKISEYQRQIQYALNQATPKSLAPIAVKPPQKAPQRVVVVVPSARKNTPQSTQPLSPLVAKSQPAVQSVLMPSAQITEDQAVFTAPIKRRIGGTPIIDVTFNGDRKFEMIVDTGASGTVITQNMANALGVVPVGRTKANTASSKQVEFTIGYVDSMAAAGVSVNKVAVAIAGSDLETGLLGHDFFGNYDVTIKRNVVEFRPQSRADANSSENELTVPISPKERHYLGSP</sequence>
<feature type="region of interest" description="Disordered" evidence="1">
    <location>
        <begin position="375"/>
        <end position="401"/>
    </location>
</feature>
<evidence type="ECO:0008006" key="4">
    <source>
        <dbReference type="Google" id="ProtNLM"/>
    </source>
</evidence>
<feature type="compositionally biased region" description="Basic and acidic residues" evidence="1">
    <location>
        <begin position="392"/>
        <end position="401"/>
    </location>
</feature>
<evidence type="ECO:0000313" key="3">
    <source>
        <dbReference type="Proteomes" id="UP000218785"/>
    </source>
</evidence>
<evidence type="ECO:0000313" key="2">
    <source>
        <dbReference type="EMBL" id="BAY98226.1"/>
    </source>
</evidence>
<dbReference type="InterPro" id="IPR021109">
    <property type="entry name" value="Peptidase_aspartic_dom_sf"/>
</dbReference>
<accession>A0A1Z4MXJ7</accession>
<organism evidence="2 3">
    <name type="scientific">Tolypothrix tenuis PCC 7101</name>
    <dbReference type="NCBI Taxonomy" id="231146"/>
    <lineage>
        <taxon>Bacteria</taxon>
        <taxon>Bacillati</taxon>
        <taxon>Cyanobacteriota</taxon>
        <taxon>Cyanophyceae</taxon>
        <taxon>Nostocales</taxon>
        <taxon>Tolypothrichaceae</taxon>
        <taxon>Tolypothrix</taxon>
    </lineage>
</organism>
<proteinExistence type="predicted"/>
<evidence type="ECO:0000256" key="1">
    <source>
        <dbReference type="SAM" id="MobiDB-lite"/>
    </source>
</evidence>
<dbReference type="CDD" id="cd05483">
    <property type="entry name" value="retropepsin_like_bacteria"/>
    <property type="match status" value="1"/>
</dbReference>
<dbReference type="AlphaFoldDB" id="A0A1Z4MXJ7"/>
<feature type="compositionally biased region" description="Pro residues" evidence="1">
    <location>
        <begin position="1"/>
        <end position="12"/>
    </location>
</feature>
<gene>
    <name evidence="2" type="ORF">NIES37_21740</name>
</gene>
<dbReference type="Gene3D" id="2.40.70.10">
    <property type="entry name" value="Acid Proteases"/>
    <property type="match status" value="1"/>
</dbReference>
<reference evidence="2 3" key="1">
    <citation type="submission" date="2017-06" db="EMBL/GenBank/DDBJ databases">
        <title>Genome sequencing of cyanobaciteial culture collection at National Institute for Environmental Studies (NIES).</title>
        <authorList>
            <person name="Hirose Y."/>
            <person name="Shimura Y."/>
            <person name="Fujisawa T."/>
            <person name="Nakamura Y."/>
            <person name="Kawachi M."/>
        </authorList>
    </citation>
    <scope>NUCLEOTIDE SEQUENCE [LARGE SCALE GENOMIC DNA]</scope>
    <source>
        <strain evidence="2 3">NIES-37</strain>
    </source>
</reference>
<dbReference type="Pfam" id="PF13975">
    <property type="entry name" value="gag-asp_proteas"/>
    <property type="match status" value="1"/>
</dbReference>
<feature type="region of interest" description="Disordered" evidence="1">
    <location>
        <begin position="1"/>
        <end position="27"/>
    </location>
</feature>
<dbReference type="KEGG" id="ttq:NIES37_21740"/>